<dbReference type="EMBL" id="MAAO01000001">
    <property type="protein sequence ID" value="OUS00304.1"/>
    <property type="molecule type" value="Genomic_DNA"/>
</dbReference>
<organism evidence="1 2">
    <name type="scientific">Halobacteriovorax marinus</name>
    <dbReference type="NCBI Taxonomy" id="97084"/>
    <lineage>
        <taxon>Bacteria</taxon>
        <taxon>Pseudomonadati</taxon>
        <taxon>Bdellovibrionota</taxon>
        <taxon>Bacteriovoracia</taxon>
        <taxon>Bacteriovoracales</taxon>
        <taxon>Halobacteriovoraceae</taxon>
        <taxon>Halobacteriovorax</taxon>
    </lineage>
</organism>
<comment type="caution">
    <text evidence="1">The sequence shown here is derived from an EMBL/GenBank/DDBJ whole genome shotgun (WGS) entry which is preliminary data.</text>
</comment>
<accession>A0A1Y5FDF3</accession>
<evidence type="ECO:0000313" key="2">
    <source>
        <dbReference type="Proteomes" id="UP000196531"/>
    </source>
</evidence>
<sequence>MPMTRNDLRIKILEFLIDEKGSLNTSEIAHKILNSPSRREKERVKEILESLYSEDSIDSGFMDRTTRQIYSIEEVENPRRYDRAWFVSSTKKVKSYLNGLPLRWAEIHTSEPLLNSISNKQEENSKWLLHFRELKLYISCDTVFSLSSKRNSPEEYAFVKKVVNSKQNEILILFADRAVSGTKSFNGEYVPHLRVKLEEGTIEITMFGENDTTYTEGNECSTGIISRTIQLIQRTNPISFLKKNITKVISVENKPIQIKTGAATLLTIKPIN</sequence>
<dbReference type="AlphaFoldDB" id="A0A1Y5FDF3"/>
<reference evidence="2" key="1">
    <citation type="journal article" date="2017" name="Proc. Natl. Acad. Sci. U.S.A.">
        <title>Simulation of Deepwater Horizon oil plume reveals substrate specialization within a complex community of hydrocarbon-degraders.</title>
        <authorList>
            <person name="Hu P."/>
            <person name="Dubinsky E.A."/>
            <person name="Probst A.J."/>
            <person name="Wang J."/>
            <person name="Sieber C.M.K."/>
            <person name="Tom L.M."/>
            <person name="Gardinali P."/>
            <person name="Banfield J.F."/>
            <person name="Atlas R.M."/>
            <person name="Andersen G.L."/>
        </authorList>
    </citation>
    <scope>NUCLEOTIDE SEQUENCE [LARGE SCALE GENOMIC DNA]</scope>
</reference>
<gene>
    <name evidence="1" type="ORF">A9Q84_00190</name>
</gene>
<evidence type="ECO:0000313" key="1">
    <source>
        <dbReference type="EMBL" id="OUS00304.1"/>
    </source>
</evidence>
<proteinExistence type="predicted"/>
<name>A0A1Y5FDF3_9BACT</name>
<dbReference type="Proteomes" id="UP000196531">
    <property type="component" value="Unassembled WGS sequence"/>
</dbReference>
<protein>
    <submittedName>
        <fullName evidence="1">Uncharacterized protein</fullName>
    </submittedName>
</protein>